<name>A0A8J6TEB8_9BACT</name>
<dbReference type="InterPro" id="IPR046357">
    <property type="entry name" value="PPIase_dom_sf"/>
</dbReference>
<reference evidence="12 13" key="1">
    <citation type="submission" date="2020-08" db="EMBL/GenBank/DDBJ databases">
        <title>Bridging the membrane lipid divide: bacteria of the FCB group superphylum have the potential to synthesize archaeal ether lipids.</title>
        <authorList>
            <person name="Villanueva L."/>
            <person name="Von Meijenfeldt F.A.B."/>
            <person name="Westbye A.B."/>
            <person name="Yadav S."/>
            <person name="Hopmans E.C."/>
            <person name="Dutilh B.E."/>
            <person name="Sinninghe Damste J.S."/>
        </authorList>
    </citation>
    <scope>NUCLEOTIDE SEQUENCE [LARGE SCALE GENOMIC DNA]</scope>
    <source>
        <strain evidence="12">NIOZ-UU81</strain>
    </source>
</reference>
<evidence type="ECO:0000313" key="12">
    <source>
        <dbReference type="EMBL" id="MBC8209377.1"/>
    </source>
</evidence>
<evidence type="ECO:0000256" key="5">
    <source>
        <dbReference type="ARBA" id="ARBA00023110"/>
    </source>
</evidence>
<evidence type="ECO:0000256" key="6">
    <source>
        <dbReference type="ARBA" id="ARBA00023186"/>
    </source>
</evidence>
<evidence type="ECO:0000256" key="7">
    <source>
        <dbReference type="ARBA" id="ARBA00023235"/>
    </source>
</evidence>
<dbReference type="PANTHER" id="PTHR47861:SF3">
    <property type="entry name" value="FKBP-TYPE PEPTIDYL-PROLYL CIS-TRANS ISOMERASE SLYD"/>
    <property type="match status" value="1"/>
</dbReference>
<keyword evidence="4" id="KW-0963">Cytoplasm</keyword>
<dbReference type="PANTHER" id="PTHR47861">
    <property type="entry name" value="FKBP-TYPE PEPTIDYL-PROLYL CIS-TRANS ISOMERASE SLYD"/>
    <property type="match status" value="1"/>
</dbReference>
<evidence type="ECO:0000313" key="13">
    <source>
        <dbReference type="Proteomes" id="UP000599024"/>
    </source>
</evidence>
<evidence type="ECO:0000256" key="9">
    <source>
        <dbReference type="PROSITE-ProRule" id="PRU00277"/>
    </source>
</evidence>
<evidence type="ECO:0000256" key="8">
    <source>
        <dbReference type="ARBA" id="ARBA00037071"/>
    </source>
</evidence>
<dbReference type="GO" id="GO:0003755">
    <property type="term" value="F:peptidyl-prolyl cis-trans isomerase activity"/>
    <property type="evidence" value="ECO:0007669"/>
    <property type="project" value="UniProtKB-UniRule"/>
</dbReference>
<evidence type="ECO:0000256" key="4">
    <source>
        <dbReference type="ARBA" id="ARBA00022490"/>
    </source>
</evidence>
<keyword evidence="6" id="KW-0143">Chaperone</keyword>
<evidence type="ECO:0000256" key="1">
    <source>
        <dbReference type="ARBA" id="ARBA00000971"/>
    </source>
</evidence>
<comment type="similarity">
    <text evidence="3 10">Belongs to the FKBP-type PPIase family.</text>
</comment>
<protein>
    <recommendedName>
        <fullName evidence="10">Peptidyl-prolyl cis-trans isomerase</fullName>
        <ecNumber evidence="10">5.2.1.8</ecNumber>
    </recommendedName>
</protein>
<dbReference type="PROSITE" id="PS50059">
    <property type="entry name" value="FKBP_PPIASE"/>
    <property type="match status" value="1"/>
</dbReference>
<evidence type="ECO:0000256" key="10">
    <source>
        <dbReference type="RuleBase" id="RU003915"/>
    </source>
</evidence>
<dbReference type="AlphaFoldDB" id="A0A8J6TEB8"/>
<evidence type="ECO:0000256" key="2">
    <source>
        <dbReference type="ARBA" id="ARBA00004496"/>
    </source>
</evidence>
<comment type="subcellular location">
    <subcellularLocation>
        <location evidence="2">Cytoplasm</location>
    </subcellularLocation>
</comment>
<dbReference type="InterPro" id="IPR001179">
    <property type="entry name" value="PPIase_FKBP_dom"/>
</dbReference>
<dbReference type="Pfam" id="PF00254">
    <property type="entry name" value="FKBP_C"/>
    <property type="match status" value="1"/>
</dbReference>
<comment type="caution">
    <text evidence="12">The sequence shown here is derived from an EMBL/GenBank/DDBJ whole genome shotgun (WGS) entry which is preliminary data.</text>
</comment>
<dbReference type="Proteomes" id="UP000599024">
    <property type="component" value="Unassembled WGS sequence"/>
</dbReference>
<dbReference type="EC" id="5.2.1.8" evidence="10"/>
<gene>
    <name evidence="12" type="ORF">H8E79_09465</name>
</gene>
<comment type="catalytic activity">
    <reaction evidence="1 9 10">
        <text>[protein]-peptidylproline (omega=180) = [protein]-peptidylproline (omega=0)</text>
        <dbReference type="Rhea" id="RHEA:16237"/>
        <dbReference type="Rhea" id="RHEA-COMP:10747"/>
        <dbReference type="Rhea" id="RHEA-COMP:10748"/>
        <dbReference type="ChEBI" id="CHEBI:83833"/>
        <dbReference type="ChEBI" id="CHEBI:83834"/>
        <dbReference type="EC" id="5.2.1.8"/>
    </reaction>
</comment>
<feature type="domain" description="PPIase FKBP-type" evidence="11">
    <location>
        <begin position="7"/>
        <end position="72"/>
    </location>
</feature>
<dbReference type="EMBL" id="JACNLK010000096">
    <property type="protein sequence ID" value="MBC8209377.1"/>
    <property type="molecule type" value="Genomic_DNA"/>
</dbReference>
<evidence type="ECO:0000259" key="11">
    <source>
        <dbReference type="PROSITE" id="PS50059"/>
    </source>
</evidence>
<dbReference type="GO" id="GO:0042026">
    <property type="term" value="P:protein refolding"/>
    <property type="evidence" value="ECO:0007669"/>
    <property type="project" value="UniProtKB-ARBA"/>
</dbReference>
<accession>A0A8J6TEB8</accession>
<proteinExistence type="inferred from homology"/>
<dbReference type="Gene3D" id="3.10.50.40">
    <property type="match status" value="1"/>
</dbReference>
<dbReference type="SUPFAM" id="SSF54534">
    <property type="entry name" value="FKBP-like"/>
    <property type="match status" value="1"/>
</dbReference>
<sequence length="145" mass="15852">MTTVQEKNSVAISYIGKLDNGQVFAHVNDEEPLTVTIGNNDLPPSLEQALIGMEEGEQKKVVLGPDEGYGPRMKNLLQTIDISTFGNKFKPKVGMALSLKAEHEGKETQVPATIVEINGTHVTVDYNHPLAGHNLTYTVKIEQIL</sequence>
<dbReference type="GO" id="GO:0005737">
    <property type="term" value="C:cytoplasm"/>
    <property type="evidence" value="ECO:0007669"/>
    <property type="project" value="UniProtKB-SubCell"/>
</dbReference>
<keyword evidence="7 9" id="KW-0413">Isomerase</keyword>
<comment type="function">
    <text evidence="8">Also involved in hydrogenase metallocenter assembly, probably by participating in the nickel insertion step. This function in hydrogenase biosynthesis requires chaperone activity and the presence of the metal-binding domain, but not PPIase activity.</text>
</comment>
<evidence type="ECO:0000256" key="3">
    <source>
        <dbReference type="ARBA" id="ARBA00006577"/>
    </source>
</evidence>
<organism evidence="12 13">
    <name type="scientific">Candidatus Desulfatifera sulfidica</name>
    <dbReference type="NCBI Taxonomy" id="2841691"/>
    <lineage>
        <taxon>Bacteria</taxon>
        <taxon>Pseudomonadati</taxon>
        <taxon>Thermodesulfobacteriota</taxon>
        <taxon>Desulfobulbia</taxon>
        <taxon>Desulfobulbales</taxon>
        <taxon>Desulfobulbaceae</taxon>
        <taxon>Candidatus Desulfatifera</taxon>
    </lineage>
</organism>
<keyword evidence="5 9" id="KW-0697">Rotamase</keyword>